<accession>A0A6P8JD40</accession>
<dbReference type="GeneID" id="117136587"/>
<evidence type="ECO:0000256" key="1">
    <source>
        <dbReference type="SAM" id="MobiDB-lite"/>
    </source>
</evidence>
<evidence type="ECO:0000313" key="5">
    <source>
        <dbReference type="RefSeq" id="XP_033153450.1"/>
    </source>
</evidence>
<feature type="region of interest" description="Disordered" evidence="1">
    <location>
        <begin position="192"/>
        <end position="409"/>
    </location>
</feature>
<evidence type="ECO:0000259" key="3">
    <source>
        <dbReference type="Pfam" id="PF05267"/>
    </source>
</evidence>
<keyword evidence="2" id="KW-0732">Signal</keyword>
<dbReference type="RefSeq" id="XP_033153450.1">
    <property type="nucleotide sequence ID" value="XM_033297559.1"/>
</dbReference>
<dbReference type="InterPro" id="IPR007931">
    <property type="entry name" value="TsetseEP"/>
</dbReference>
<sequence>MKFAVALCLLLATSGFALVPKHPADLVSMLAHQQFAVRTLMGAPEARDESNLVNDCFNHYMEDQTNVILSYNLQYTGCLRTAQTGREELTKESASEREALLDRTNKMCSSLTQCDTYVDGLDFFDCYRNASSDSYKVMFTLNSDSSLDFNRISAKYQVIETDLTDCVDSARVDYAHDMDACDENLTLCLKGGETSPQPTVPTTTSGAPSTTTTTEAPVSTTPVVPSTTPVSTTPVAPSTTTTTEAPVSTTPVAPSTTPVSTTPVVPSTTTTTEAPVSTTPVAPSTTPVSTTPVAPSTTTTTEAPVSTTPVAPSTTPVSTTPVAPSTTTTTEAPVSTTPVAPSTTTTTEAPVSTTPVAPSTTTTTEAPVSTTPVAPSTTTTTEAPVSSTPESTTEAASTSERSPEEDINRSVRLIQRRPWNLFKRFF</sequence>
<evidence type="ECO:0000256" key="2">
    <source>
        <dbReference type="SAM" id="SignalP"/>
    </source>
</evidence>
<name>A0A6P8JD40_DROMA</name>
<proteinExistence type="predicted"/>
<feature type="domain" description="Protein TsetseEP" evidence="3">
    <location>
        <begin position="54"/>
        <end position="170"/>
    </location>
</feature>
<evidence type="ECO:0000313" key="4">
    <source>
        <dbReference type="Proteomes" id="UP000515162"/>
    </source>
</evidence>
<dbReference type="Proteomes" id="UP000515162">
    <property type="component" value="Chromosome 2R"/>
</dbReference>
<dbReference type="AlphaFoldDB" id="A0A6P8JD40"/>
<gene>
    <name evidence="5" type="primary">LOC117136587</name>
</gene>
<feature type="compositionally biased region" description="Low complexity" evidence="1">
    <location>
        <begin position="194"/>
        <end position="400"/>
    </location>
</feature>
<feature type="signal peptide" evidence="2">
    <location>
        <begin position="1"/>
        <end position="17"/>
    </location>
</feature>
<protein>
    <submittedName>
        <fullName evidence="5">Threonine-rich protein</fullName>
    </submittedName>
</protein>
<keyword evidence="4" id="KW-1185">Reference proteome</keyword>
<organism evidence="4 5">
    <name type="scientific">Drosophila mauritiana</name>
    <name type="common">Fruit fly</name>
    <dbReference type="NCBI Taxonomy" id="7226"/>
    <lineage>
        <taxon>Eukaryota</taxon>
        <taxon>Metazoa</taxon>
        <taxon>Ecdysozoa</taxon>
        <taxon>Arthropoda</taxon>
        <taxon>Hexapoda</taxon>
        <taxon>Insecta</taxon>
        <taxon>Pterygota</taxon>
        <taxon>Neoptera</taxon>
        <taxon>Endopterygota</taxon>
        <taxon>Diptera</taxon>
        <taxon>Brachycera</taxon>
        <taxon>Muscomorpha</taxon>
        <taxon>Ephydroidea</taxon>
        <taxon>Drosophilidae</taxon>
        <taxon>Drosophila</taxon>
        <taxon>Sophophora</taxon>
    </lineage>
</organism>
<dbReference type="Pfam" id="PF05267">
    <property type="entry name" value="DUF725"/>
    <property type="match status" value="1"/>
</dbReference>
<feature type="chain" id="PRO_5028244415" evidence="2">
    <location>
        <begin position="18"/>
        <end position="426"/>
    </location>
</feature>
<reference evidence="5" key="1">
    <citation type="submission" date="2025-08" db="UniProtKB">
        <authorList>
            <consortium name="RefSeq"/>
        </authorList>
    </citation>
    <scope>IDENTIFICATION</scope>
    <source>
        <strain evidence="5">Mau12</strain>
        <tissue evidence="5">Whole Body</tissue>
    </source>
</reference>